<protein>
    <recommendedName>
        <fullName evidence="3">BofC C-terminal domain-containing protein</fullName>
    </recommendedName>
</protein>
<proteinExistence type="predicted"/>
<gene>
    <name evidence="1" type="ORF">SAMN04244560_00013</name>
</gene>
<name>A0A1G7H6X2_THETY</name>
<dbReference type="RefSeq" id="WP_004401836.1">
    <property type="nucleotide sequence ID" value="NZ_FNBS01000001.1"/>
</dbReference>
<accession>A0A1G7H6X2</accession>
<dbReference type="Proteomes" id="UP000183404">
    <property type="component" value="Unassembled WGS sequence"/>
</dbReference>
<evidence type="ECO:0000313" key="2">
    <source>
        <dbReference type="Proteomes" id="UP000183404"/>
    </source>
</evidence>
<dbReference type="AlphaFoldDB" id="A0A1G7H6X2"/>
<sequence length="188" mass="21792">MKKLISYKMVAIYLLAIFIGVMIGYLINVKDNEKQRTEKNITYEQRISSQQEALAKKLISQSKLIFETKYLENGEIVREVQNLTPSLYGKSKEEIARIYSDWEVKSFDEDEIVLYREKEGLPPDYYIITSMNGYVVLLKSDGNGNKEIVEKTDIPLDSLTPFDRERVMKNIITKDKDEAYQILANLSS</sequence>
<evidence type="ECO:0000313" key="1">
    <source>
        <dbReference type="EMBL" id="SDE96014.1"/>
    </source>
</evidence>
<evidence type="ECO:0008006" key="3">
    <source>
        <dbReference type="Google" id="ProtNLM"/>
    </source>
</evidence>
<dbReference type="EMBL" id="FNBS01000001">
    <property type="protein sequence ID" value="SDE96014.1"/>
    <property type="molecule type" value="Genomic_DNA"/>
</dbReference>
<organism evidence="1 2">
    <name type="scientific">Thermoanaerobacter thermohydrosulfuricus</name>
    <name type="common">Clostridium thermohydrosulfuricum</name>
    <dbReference type="NCBI Taxonomy" id="1516"/>
    <lineage>
        <taxon>Bacteria</taxon>
        <taxon>Bacillati</taxon>
        <taxon>Bacillota</taxon>
        <taxon>Clostridia</taxon>
        <taxon>Thermoanaerobacterales</taxon>
        <taxon>Thermoanaerobacteraceae</taxon>
        <taxon>Thermoanaerobacter</taxon>
    </lineage>
</organism>
<reference evidence="1 2" key="1">
    <citation type="submission" date="2016-10" db="EMBL/GenBank/DDBJ databases">
        <authorList>
            <person name="de Groot N.N."/>
        </authorList>
    </citation>
    <scope>NUCLEOTIDE SEQUENCE [LARGE SCALE GENOMIC DNA]</scope>
    <source>
        <strain evidence="1 2">DSM 569</strain>
    </source>
</reference>